<name>A0A370WXF5_9GAMM</name>
<dbReference type="InterPro" id="IPR036249">
    <property type="entry name" value="Thioredoxin-like_sf"/>
</dbReference>
<dbReference type="InterPro" id="IPR017937">
    <property type="entry name" value="Thioredoxin_CS"/>
</dbReference>
<dbReference type="InterPro" id="IPR050553">
    <property type="entry name" value="Thioredoxin_ResA/DsbE_sf"/>
</dbReference>
<dbReference type="Pfam" id="PF00578">
    <property type="entry name" value="AhpC-TSA"/>
    <property type="match status" value="1"/>
</dbReference>
<dbReference type="InterPro" id="IPR013766">
    <property type="entry name" value="Thioredoxin_domain"/>
</dbReference>
<dbReference type="GO" id="GO:0015036">
    <property type="term" value="F:disulfide oxidoreductase activity"/>
    <property type="evidence" value="ECO:0007669"/>
    <property type="project" value="UniProtKB-ARBA"/>
</dbReference>
<dbReference type="InterPro" id="IPR000866">
    <property type="entry name" value="AhpC/TSA"/>
</dbReference>
<evidence type="ECO:0000259" key="2">
    <source>
        <dbReference type="PROSITE" id="PS51352"/>
    </source>
</evidence>
<dbReference type="PANTHER" id="PTHR42852:SF13">
    <property type="entry name" value="PROTEIN DIPZ"/>
    <property type="match status" value="1"/>
</dbReference>
<dbReference type="SUPFAM" id="SSF52833">
    <property type="entry name" value="Thioredoxin-like"/>
    <property type="match status" value="1"/>
</dbReference>
<dbReference type="PROSITE" id="PS00194">
    <property type="entry name" value="THIOREDOXIN_1"/>
    <property type="match status" value="1"/>
</dbReference>
<reference evidence="3 4" key="1">
    <citation type="submission" date="2018-07" db="EMBL/GenBank/DDBJ databases">
        <title>Dyella monticola sp. nov. and Dyella psychrodurans sp. nov. isolated from monsoon evergreen broad-leaved forest soil of Dinghu Mountain, China.</title>
        <authorList>
            <person name="Gao Z."/>
            <person name="Qiu L."/>
        </authorList>
    </citation>
    <scope>NUCLEOTIDE SEQUENCE [LARGE SCALE GENOMIC DNA]</scope>
    <source>
        <strain evidence="3 4">4MSK11</strain>
    </source>
</reference>
<proteinExistence type="predicted"/>
<evidence type="ECO:0000256" key="1">
    <source>
        <dbReference type="ARBA" id="ARBA00023284"/>
    </source>
</evidence>
<comment type="caution">
    <text evidence="3">The sequence shown here is derived from an EMBL/GenBank/DDBJ whole genome shotgun (WGS) entry which is preliminary data.</text>
</comment>
<dbReference type="CDD" id="cd02966">
    <property type="entry name" value="TlpA_like_family"/>
    <property type="match status" value="1"/>
</dbReference>
<dbReference type="AlphaFoldDB" id="A0A370WXF5"/>
<keyword evidence="1" id="KW-0676">Redox-active center</keyword>
<accession>A0A370WXF5</accession>
<evidence type="ECO:0000313" key="3">
    <source>
        <dbReference type="EMBL" id="RDS80665.1"/>
    </source>
</evidence>
<dbReference type="Gene3D" id="3.40.30.10">
    <property type="entry name" value="Glutaredoxin"/>
    <property type="match status" value="1"/>
</dbReference>
<protein>
    <submittedName>
        <fullName evidence="3">TlpA family protein disulfide reductase</fullName>
    </submittedName>
</protein>
<dbReference type="RefSeq" id="WP_115479667.1">
    <property type="nucleotide sequence ID" value="NZ_QRBF01000009.1"/>
</dbReference>
<dbReference type="PROSITE" id="PS51352">
    <property type="entry name" value="THIOREDOXIN_2"/>
    <property type="match status" value="1"/>
</dbReference>
<dbReference type="OrthoDB" id="9796554at2"/>
<dbReference type="PANTHER" id="PTHR42852">
    <property type="entry name" value="THIOL:DISULFIDE INTERCHANGE PROTEIN DSBE"/>
    <property type="match status" value="1"/>
</dbReference>
<feature type="domain" description="Thioredoxin" evidence="2">
    <location>
        <begin position="39"/>
        <end position="180"/>
    </location>
</feature>
<dbReference type="Proteomes" id="UP000255334">
    <property type="component" value="Unassembled WGS sequence"/>
</dbReference>
<keyword evidence="4" id="KW-1185">Reference proteome</keyword>
<dbReference type="EMBL" id="QRBF01000009">
    <property type="protein sequence ID" value="RDS80665.1"/>
    <property type="molecule type" value="Genomic_DNA"/>
</dbReference>
<sequence length="181" mass="19675">MLSRSNLIILGLALLAAIAGGWLQHESRLIHVPEGVHVANVGDLRPDLALTDTDGKEHRLSDYHGQRVLLNFWASWCVPCLKEMADLNAAQHKFGDQGAIVLGIAMDDPARVHAFLSAHPVDYPILLGKLAEPSTSLRFGDQDEVLPFSVLLDAKGRILATRRGPLDPKLLADWLSPATAP</sequence>
<organism evidence="3 4">
    <name type="scientific">Dyella psychrodurans</name>
    <dbReference type="NCBI Taxonomy" id="1927960"/>
    <lineage>
        <taxon>Bacteria</taxon>
        <taxon>Pseudomonadati</taxon>
        <taxon>Pseudomonadota</taxon>
        <taxon>Gammaproteobacteria</taxon>
        <taxon>Lysobacterales</taxon>
        <taxon>Rhodanobacteraceae</taxon>
        <taxon>Dyella</taxon>
    </lineage>
</organism>
<gene>
    <name evidence="3" type="ORF">DWU99_18985</name>
</gene>
<dbReference type="GO" id="GO:0016209">
    <property type="term" value="F:antioxidant activity"/>
    <property type="evidence" value="ECO:0007669"/>
    <property type="project" value="InterPro"/>
</dbReference>
<evidence type="ECO:0000313" key="4">
    <source>
        <dbReference type="Proteomes" id="UP000255334"/>
    </source>
</evidence>